<feature type="binding site" evidence="9 11">
    <location>
        <begin position="50"/>
        <end position="53"/>
    </location>
    <ligand>
        <name>substrate</name>
    </ligand>
</feature>
<keyword evidence="6 9" id="KW-0627">Porphyrin biosynthesis</keyword>
<dbReference type="InterPro" id="IPR018214">
    <property type="entry name" value="GluRdtase_CS"/>
</dbReference>
<dbReference type="EMBL" id="ACJN02000001">
    <property type="protein sequence ID" value="EFI36211.1"/>
    <property type="molecule type" value="Genomic_DNA"/>
</dbReference>
<dbReference type="InterPro" id="IPR036453">
    <property type="entry name" value="GluRdtase_dimer_dom_sf"/>
</dbReference>
<dbReference type="PROSITE" id="PS00747">
    <property type="entry name" value="GLUTR"/>
    <property type="match status" value="1"/>
</dbReference>
<feature type="site" description="Important for activity" evidence="9 13">
    <location>
        <position position="101"/>
    </location>
</feature>
<dbReference type="NCBIfam" id="TIGR01035">
    <property type="entry name" value="hemA"/>
    <property type="match status" value="1"/>
</dbReference>
<evidence type="ECO:0000259" key="17">
    <source>
        <dbReference type="Pfam" id="PF05201"/>
    </source>
</evidence>
<proteinExistence type="inferred from homology"/>
<comment type="catalytic activity">
    <reaction evidence="7 9 14">
        <text>(S)-4-amino-5-oxopentanoate + tRNA(Glu) + NADP(+) = L-glutamyl-tRNA(Glu) + NADPH + H(+)</text>
        <dbReference type="Rhea" id="RHEA:12344"/>
        <dbReference type="Rhea" id="RHEA-COMP:9663"/>
        <dbReference type="Rhea" id="RHEA-COMP:9680"/>
        <dbReference type="ChEBI" id="CHEBI:15378"/>
        <dbReference type="ChEBI" id="CHEBI:57501"/>
        <dbReference type="ChEBI" id="CHEBI:57783"/>
        <dbReference type="ChEBI" id="CHEBI:58349"/>
        <dbReference type="ChEBI" id="CHEBI:78442"/>
        <dbReference type="ChEBI" id="CHEBI:78520"/>
        <dbReference type="EC" id="1.2.1.70"/>
    </reaction>
</comment>
<dbReference type="SUPFAM" id="SSF69075">
    <property type="entry name" value="Glutamyl tRNA-reductase dimerization domain"/>
    <property type="match status" value="1"/>
</dbReference>
<comment type="miscellaneous">
    <text evidence="9">During catalysis, the active site Cys acts as a nucleophile attacking the alpha-carbonyl group of tRNA-bound glutamate with the formation of a thioester intermediate between enzyme and glutamate, and the concomitant release of tRNA(Glu). The thioester intermediate is finally reduced by direct hydride transfer from NADPH, to form the product GSA.</text>
</comment>
<evidence type="ECO:0000256" key="6">
    <source>
        <dbReference type="ARBA" id="ARBA00023244"/>
    </source>
</evidence>
<comment type="function">
    <text evidence="9">Catalyzes the NADPH-dependent reduction of glutamyl-tRNA(Glu) to glutamate 1-semialdehyde (GSA).</text>
</comment>
<evidence type="ECO:0000256" key="13">
    <source>
        <dbReference type="PIRSR" id="PIRSR000445-4"/>
    </source>
</evidence>
<dbReference type="GO" id="GO:0019353">
    <property type="term" value="P:protoporphyrinogen IX biosynthetic process from glutamate"/>
    <property type="evidence" value="ECO:0007669"/>
    <property type="project" value="TreeGrafter"/>
</dbReference>
<dbReference type="eggNOG" id="COG0373">
    <property type="taxonomic scope" value="Bacteria"/>
</dbReference>
<evidence type="ECO:0000256" key="11">
    <source>
        <dbReference type="PIRSR" id="PIRSR000445-2"/>
    </source>
</evidence>
<comment type="caution">
    <text evidence="18">The sequence shown here is derived from an EMBL/GenBank/DDBJ whole genome shotgun (WGS) entry which is preliminary data.</text>
</comment>
<dbReference type="GO" id="GO:0050661">
    <property type="term" value="F:NADP binding"/>
    <property type="evidence" value="ECO:0007669"/>
    <property type="project" value="InterPro"/>
</dbReference>
<dbReference type="EC" id="1.2.1.70" evidence="3 9"/>
<evidence type="ECO:0000256" key="5">
    <source>
        <dbReference type="ARBA" id="ARBA00023002"/>
    </source>
</evidence>
<name>D6SK08_9BACT</name>
<evidence type="ECO:0000259" key="15">
    <source>
        <dbReference type="Pfam" id="PF00745"/>
    </source>
</evidence>
<feature type="domain" description="Quinate/shikimate 5-dehydrogenase/glutamyl-tRNA reductase" evidence="16">
    <location>
        <begin position="173"/>
        <end position="308"/>
    </location>
</feature>
<dbReference type="InterPro" id="IPR015896">
    <property type="entry name" value="4pyrrol_synth_GluRdtase_dimer"/>
</dbReference>
<dbReference type="CDD" id="cd05213">
    <property type="entry name" value="NAD_bind_Glutamyl_tRNA_reduct"/>
    <property type="match status" value="1"/>
</dbReference>
<dbReference type="InterPro" id="IPR000343">
    <property type="entry name" value="4pyrrol_synth_GluRdtase"/>
</dbReference>
<keyword evidence="5 9" id="KW-0560">Oxidoreductase</keyword>
<comment type="domain">
    <text evidence="9">Possesses an unusual extended V-shaped dimeric structure with each monomer consisting of three distinct domains arranged along a curved 'spinal' alpha-helix. The N-terminal catalytic domain specifically recognizes the glutamate moiety of the substrate. The second domain is the NADPH-binding domain, and the third C-terminal domain is responsible for dimerization.</text>
</comment>
<dbReference type="UniPathway" id="UPA00251">
    <property type="reaction ID" value="UER00316"/>
</dbReference>
<feature type="binding site" evidence="9 11">
    <location>
        <position position="111"/>
    </location>
    <ligand>
        <name>substrate</name>
    </ligand>
</feature>
<comment type="pathway">
    <text evidence="1 9 14">Porphyrin-containing compound metabolism; protoporphyrin-IX biosynthesis; 5-aminolevulinate from L-glutamyl-tRNA(Glu): step 1/2.</text>
</comment>
<dbReference type="PANTHER" id="PTHR43013">
    <property type="entry name" value="GLUTAMYL-TRNA REDUCTASE"/>
    <property type="match status" value="1"/>
</dbReference>
<evidence type="ECO:0000256" key="3">
    <source>
        <dbReference type="ARBA" id="ARBA00012970"/>
    </source>
</evidence>
<dbReference type="InterPro" id="IPR006151">
    <property type="entry name" value="Shikm_DH/Glu-tRNA_Rdtase"/>
</dbReference>
<sequence>MEQKIHLFGLSHKTAEVEIREKFALTGFNPVSLELISKDGPVYEALVLSTCNRVEILCVGNQDQEQVKGKVLESWAGFCGAEKDLLSRHIYHYTDREAVRHLFTVAASLDSMVLGEPQILGQLKDAYRKAVEERSTGVIINRMMHKSFSSAKRTRSETAVSSSAVSISYAAVELAKKIFGELDTHKAMLIGAGEMAELAALHLLNQGLKEIMVANRTLERAQELARRFGGQAMCLEDIFDYLHHIDIIISSTGSTSAIIRARDIREVLKKRKNRPMFFIDIAVPRDIDPDVNQLDNVYIYDIDDLQEVVEENLAGRKEEAQKAGEIVEQEVDKFEKWLNSLDLSPTIVDLLNKGESIARKEVRKSLRNLPPDTDERTVQTMEHLAESLVGKLYHEPIVFLKRRAREEGSSEKYIDLARKIFNLDEEQIPDNPHAEKKRK</sequence>
<dbReference type="Gene3D" id="3.40.50.720">
    <property type="entry name" value="NAD(P)-binding Rossmann-like Domain"/>
    <property type="match status" value="1"/>
</dbReference>
<gene>
    <name evidence="9" type="primary">hemA</name>
    <name evidence="18" type="ORF">Dthio_PD3668</name>
</gene>
<dbReference type="PIRSF" id="PIRSF000445">
    <property type="entry name" value="4pyrrol_synth_GluRdtase"/>
    <property type="match status" value="1"/>
</dbReference>
<evidence type="ECO:0000256" key="2">
    <source>
        <dbReference type="ARBA" id="ARBA00005916"/>
    </source>
</evidence>
<evidence type="ECO:0000313" key="18">
    <source>
        <dbReference type="EMBL" id="EFI36211.1"/>
    </source>
</evidence>
<feature type="binding site" evidence="9 11">
    <location>
        <begin position="116"/>
        <end position="118"/>
    </location>
    <ligand>
        <name>substrate</name>
    </ligand>
</feature>
<evidence type="ECO:0000256" key="4">
    <source>
        <dbReference type="ARBA" id="ARBA00022857"/>
    </source>
</evidence>
<accession>D6SK08</accession>
<dbReference type="FunFam" id="3.40.50.720:FF:000031">
    <property type="entry name" value="Glutamyl-tRNA reductase"/>
    <property type="match status" value="1"/>
</dbReference>
<dbReference type="SUPFAM" id="SSF69742">
    <property type="entry name" value="Glutamyl tRNA-reductase catalytic, N-terminal domain"/>
    <property type="match status" value="1"/>
</dbReference>
<dbReference type="Pfam" id="PF01488">
    <property type="entry name" value="Shikimate_DH"/>
    <property type="match status" value="1"/>
</dbReference>
<dbReference type="FunFam" id="3.30.460.30:FF:000001">
    <property type="entry name" value="Glutamyl-tRNA reductase"/>
    <property type="match status" value="1"/>
</dbReference>
<dbReference type="RefSeq" id="WP_008869333.1">
    <property type="nucleotide sequence ID" value="NZ_ACJN02000001.1"/>
</dbReference>
<dbReference type="GO" id="GO:0008883">
    <property type="term" value="F:glutamyl-tRNA reductase activity"/>
    <property type="evidence" value="ECO:0007669"/>
    <property type="project" value="UniProtKB-UniRule"/>
</dbReference>
<dbReference type="AlphaFoldDB" id="D6SK08"/>
<feature type="domain" description="Tetrapyrrole biosynthesis glutamyl-tRNA reductase dimerisation" evidence="15">
    <location>
        <begin position="322"/>
        <end position="423"/>
    </location>
</feature>
<organism evidence="18 19">
    <name type="scientific">Desulfonatronospira thiodismutans ASO3-1</name>
    <dbReference type="NCBI Taxonomy" id="555779"/>
    <lineage>
        <taxon>Bacteria</taxon>
        <taxon>Pseudomonadati</taxon>
        <taxon>Thermodesulfobacteriota</taxon>
        <taxon>Desulfovibrionia</taxon>
        <taxon>Desulfovibrionales</taxon>
        <taxon>Desulfonatronovibrionaceae</taxon>
        <taxon>Desulfonatronospira</taxon>
    </lineage>
</organism>
<dbReference type="Proteomes" id="UP000005496">
    <property type="component" value="Unassembled WGS sequence"/>
</dbReference>
<evidence type="ECO:0000256" key="12">
    <source>
        <dbReference type="PIRSR" id="PIRSR000445-3"/>
    </source>
</evidence>
<keyword evidence="4 9" id="KW-0521">NADP</keyword>
<feature type="active site" description="Nucleophile" evidence="9 10">
    <location>
        <position position="51"/>
    </location>
</feature>
<evidence type="ECO:0000313" key="19">
    <source>
        <dbReference type="Proteomes" id="UP000005496"/>
    </source>
</evidence>
<keyword evidence="19" id="KW-1185">Reference proteome</keyword>
<dbReference type="Pfam" id="PF05201">
    <property type="entry name" value="GlutR_N"/>
    <property type="match status" value="1"/>
</dbReference>
<protein>
    <recommendedName>
        <fullName evidence="8 9">Glutamyl-tRNA reductase</fullName>
        <shortName evidence="9">GluTR</shortName>
        <ecNumber evidence="3 9">1.2.1.70</ecNumber>
    </recommendedName>
</protein>
<dbReference type="OrthoDB" id="110209at2"/>
<feature type="domain" description="Glutamyl-tRNA reductase N-terminal" evidence="17">
    <location>
        <begin position="9"/>
        <end position="158"/>
    </location>
</feature>
<dbReference type="Gene3D" id="3.30.460.30">
    <property type="entry name" value="Glutamyl-tRNA reductase, N-terminal domain"/>
    <property type="match status" value="1"/>
</dbReference>
<evidence type="ECO:0000256" key="7">
    <source>
        <dbReference type="ARBA" id="ARBA00047464"/>
    </source>
</evidence>
<dbReference type="InterPro" id="IPR036291">
    <property type="entry name" value="NAD(P)-bd_dom_sf"/>
</dbReference>
<evidence type="ECO:0000256" key="14">
    <source>
        <dbReference type="RuleBase" id="RU000584"/>
    </source>
</evidence>
<evidence type="ECO:0000256" key="8">
    <source>
        <dbReference type="ARBA" id="ARBA00068659"/>
    </source>
</evidence>
<comment type="similarity">
    <text evidence="2 9 14">Belongs to the glutamyl-tRNA reductase family.</text>
</comment>
<reference evidence="18" key="1">
    <citation type="submission" date="2010-05" db="EMBL/GenBank/DDBJ databases">
        <title>The draft genome of Desulfonatronospira thiodismutans ASO3-1.</title>
        <authorList>
            <consortium name="US DOE Joint Genome Institute (JGI-PGF)"/>
            <person name="Lucas S."/>
            <person name="Copeland A."/>
            <person name="Lapidus A."/>
            <person name="Cheng J.-F."/>
            <person name="Bruce D."/>
            <person name="Goodwin L."/>
            <person name="Pitluck S."/>
            <person name="Chertkov O."/>
            <person name="Brettin T."/>
            <person name="Detter J.C."/>
            <person name="Han C."/>
            <person name="Land M.L."/>
            <person name="Hauser L."/>
            <person name="Kyrpides N."/>
            <person name="Mikhailova N."/>
            <person name="Muyzer G."/>
            <person name="Woyke T."/>
        </authorList>
    </citation>
    <scope>NUCLEOTIDE SEQUENCE [LARGE SCALE GENOMIC DNA]</scope>
    <source>
        <strain evidence="18">ASO3-1</strain>
    </source>
</reference>
<dbReference type="SUPFAM" id="SSF51735">
    <property type="entry name" value="NAD(P)-binding Rossmann-fold domains"/>
    <property type="match status" value="1"/>
</dbReference>
<dbReference type="Pfam" id="PF00745">
    <property type="entry name" value="GlutR_dimer"/>
    <property type="match status" value="1"/>
</dbReference>
<evidence type="ECO:0000256" key="1">
    <source>
        <dbReference type="ARBA" id="ARBA00005059"/>
    </source>
</evidence>
<evidence type="ECO:0000259" key="16">
    <source>
        <dbReference type="Pfam" id="PF01488"/>
    </source>
</evidence>
<dbReference type="InterPro" id="IPR015895">
    <property type="entry name" value="4pyrrol_synth_GluRdtase_N"/>
</dbReference>
<evidence type="ECO:0000256" key="10">
    <source>
        <dbReference type="PIRSR" id="PIRSR000445-1"/>
    </source>
</evidence>
<dbReference type="PANTHER" id="PTHR43013:SF1">
    <property type="entry name" value="GLUTAMYL-TRNA REDUCTASE"/>
    <property type="match status" value="1"/>
</dbReference>
<feature type="binding site" evidence="9 11">
    <location>
        <position position="122"/>
    </location>
    <ligand>
        <name>substrate</name>
    </ligand>
</feature>
<feature type="binding site" evidence="9 12">
    <location>
        <begin position="191"/>
        <end position="196"/>
    </location>
    <ligand>
        <name>NADP(+)</name>
        <dbReference type="ChEBI" id="CHEBI:58349"/>
    </ligand>
</feature>
<dbReference type="HAMAP" id="MF_00087">
    <property type="entry name" value="Glu_tRNA_reductase"/>
    <property type="match status" value="1"/>
</dbReference>
<comment type="subunit">
    <text evidence="9">Homodimer.</text>
</comment>
<dbReference type="InterPro" id="IPR036343">
    <property type="entry name" value="GluRdtase_N_sf"/>
</dbReference>
<evidence type="ECO:0000256" key="9">
    <source>
        <dbReference type="HAMAP-Rule" id="MF_00087"/>
    </source>
</evidence>